<protein>
    <submittedName>
        <fullName evidence="1">Uncharacterized protein</fullName>
    </submittedName>
</protein>
<keyword evidence="2" id="KW-1185">Reference proteome</keyword>
<name>A0A2D0KCG8_9GAMM</name>
<organism evidence="1 2">
    <name type="scientific">Xenorhabdus ishibashii</name>
    <dbReference type="NCBI Taxonomy" id="1034471"/>
    <lineage>
        <taxon>Bacteria</taxon>
        <taxon>Pseudomonadati</taxon>
        <taxon>Pseudomonadota</taxon>
        <taxon>Gammaproteobacteria</taxon>
        <taxon>Enterobacterales</taxon>
        <taxon>Morganellaceae</taxon>
        <taxon>Xenorhabdus</taxon>
    </lineage>
</organism>
<proteinExistence type="predicted"/>
<dbReference type="EMBL" id="NJAK01000001">
    <property type="protein sequence ID" value="PHM61146.1"/>
    <property type="molecule type" value="Genomic_DNA"/>
</dbReference>
<evidence type="ECO:0000313" key="2">
    <source>
        <dbReference type="Proteomes" id="UP000222168"/>
    </source>
</evidence>
<comment type="caution">
    <text evidence="1">The sequence shown here is derived from an EMBL/GenBank/DDBJ whole genome shotgun (WGS) entry which is preliminary data.</text>
</comment>
<sequence>MAMALITFLKITNQELLDKIIERKISKIETIQRVNLDKNSSIHSDDHSLYVFDYALSYHFASDNELVEKRKEKTFLDIEGNNRKRINIFEQILKHINNMIIN</sequence>
<evidence type="ECO:0000313" key="1">
    <source>
        <dbReference type="EMBL" id="PHM61146.1"/>
    </source>
</evidence>
<gene>
    <name evidence="1" type="ORF">Xish_00267</name>
</gene>
<reference evidence="1 2" key="1">
    <citation type="journal article" date="2017" name="Nat. Microbiol.">
        <title>Natural product diversity associated with the nematode symbionts Photorhabdus and Xenorhabdus.</title>
        <authorList>
            <person name="Tobias N.J."/>
            <person name="Wolff H."/>
            <person name="Djahanschiri B."/>
            <person name="Grundmann F."/>
            <person name="Kronenwerth M."/>
            <person name="Shi Y.M."/>
            <person name="Simonyi S."/>
            <person name="Grun P."/>
            <person name="Shapiro-Ilan D."/>
            <person name="Pidot S.J."/>
            <person name="Stinear T.P."/>
            <person name="Ebersberger I."/>
            <person name="Bode H.B."/>
        </authorList>
    </citation>
    <scope>NUCLEOTIDE SEQUENCE [LARGE SCALE GENOMIC DNA]</scope>
    <source>
        <strain evidence="1 2">DSM 22670</strain>
    </source>
</reference>
<dbReference type="AlphaFoldDB" id="A0A2D0KCG8"/>
<accession>A0A2D0KCG8</accession>
<dbReference type="RefSeq" id="WP_099116358.1">
    <property type="nucleotide sequence ID" value="NZ_NJAK01000001.1"/>
</dbReference>
<dbReference type="Proteomes" id="UP000222168">
    <property type="component" value="Unassembled WGS sequence"/>
</dbReference>